<proteinExistence type="predicted"/>
<organism evidence="2 3">
    <name type="scientific">Streptomonospora nanhaiensis</name>
    <dbReference type="NCBI Taxonomy" id="1323731"/>
    <lineage>
        <taxon>Bacteria</taxon>
        <taxon>Bacillati</taxon>
        <taxon>Actinomycetota</taxon>
        <taxon>Actinomycetes</taxon>
        <taxon>Streptosporangiales</taxon>
        <taxon>Nocardiopsidaceae</taxon>
        <taxon>Streptomonospora</taxon>
    </lineage>
</organism>
<feature type="transmembrane region" description="Helical" evidence="1">
    <location>
        <begin position="42"/>
        <end position="62"/>
    </location>
</feature>
<feature type="transmembrane region" description="Helical" evidence="1">
    <location>
        <begin position="362"/>
        <end position="380"/>
    </location>
</feature>
<sequence>MFPTAEVGGDTVNTLFFALTALGLLILAGVVLRLLLAPLRRLFIPAALIGGVLGAALGPYGAGLFPESMITTWAGLPGILITVVFAPMLIGVRIPNVRQSYHLIAPQLLFGYIGDFLMIGVPMLVCGALLMPVWDVGPMFGTLIEVGWPGGHGTAGGMAPVYADLGWADGGPLGLASATGGLIFGIVMGMVLINIGARRGHLRHAAGSGGTGSETAPEILPREERSGLGSVTLNRDLVDGLAFHGALIAVAVFIGWVLQYLLGLVVPGVPLFPLAMIGGAVVQAVIGRTRLGEAVDTGSLRAIQGAALDLLVVSAVASISVPVVLANIVPLSLLMVVAAAVAVGFFYWAGPRMFRDSWFEHSIVNFGSLTAVASVGLMLLRTADPGLKTDAARAYALRAPFFSPFVGGGLVTALLPAIALNYGPWALGIGGVVAALLLIALARILRIWRRPGAPAPAADAAA</sequence>
<feature type="transmembrane region" description="Helical" evidence="1">
    <location>
        <begin position="268"/>
        <end position="286"/>
    </location>
</feature>
<feature type="transmembrane region" description="Helical" evidence="1">
    <location>
        <begin position="15"/>
        <end position="35"/>
    </location>
</feature>
<dbReference type="GO" id="GO:0015813">
    <property type="term" value="P:L-glutamate transmembrane transport"/>
    <property type="evidence" value="ECO:0007669"/>
    <property type="project" value="InterPro"/>
</dbReference>
<keyword evidence="3" id="KW-1185">Reference proteome</keyword>
<protein>
    <submittedName>
        <fullName evidence="2">ESS family glutamate:Na+ symporter</fullName>
    </submittedName>
</protein>
<feature type="transmembrane region" description="Helical" evidence="1">
    <location>
        <begin position="173"/>
        <end position="193"/>
    </location>
</feature>
<reference evidence="2 3" key="1">
    <citation type="submission" date="2020-07" db="EMBL/GenBank/DDBJ databases">
        <title>Sequencing the genomes of 1000 actinobacteria strains.</title>
        <authorList>
            <person name="Klenk H.-P."/>
        </authorList>
    </citation>
    <scope>NUCLEOTIDE SEQUENCE [LARGE SCALE GENOMIC DNA]</scope>
    <source>
        <strain evidence="2 3">DSM 45927</strain>
    </source>
</reference>
<feature type="transmembrane region" description="Helical" evidence="1">
    <location>
        <begin position="331"/>
        <end position="350"/>
    </location>
</feature>
<dbReference type="InterPro" id="IPR004445">
    <property type="entry name" value="GltS"/>
</dbReference>
<feature type="transmembrane region" description="Helical" evidence="1">
    <location>
        <begin position="74"/>
        <end position="96"/>
    </location>
</feature>
<keyword evidence="1" id="KW-0812">Transmembrane</keyword>
<dbReference type="PANTHER" id="PTHR36178">
    <property type="entry name" value="SLR0625 PROTEIN"/>
    <property type="match status" value="1"/>
</dbReference>
<dbReference type="Proteomes" id="UP000575985">
    <property type="component" value="Unassembled WGS sequence"/>
</dbReference>
<gene>
    <name evidence="2" type="ORF">HNR12_003600</name>
</gene>
<dbReference type="AlphaFoldDB" id="A0A853BQ66"/>
<dbReference type="GO" id="GO:0015501">
    <property type="term" value="F:glutamate:sodium symporter activity"/>
    <property type="evidence" value="ECO:0007669"/>
    <property type="project" value="InterPro"/>
</dbReference>
<dbReference type="EMBL" id="JACCFO010000001">
    <property type="protein sequence ID" value="NYI97323.1"/>
    <property type="molecule type" value="Genomic_DNA"/>
</dbReference>
<keyword evidence="1" id="KW-0472">Membrane</keyword>
<evidence type="ECO:0000256" key="1">
    <source>
        <dbReference type="SAM" id="Phobius"/>
    </source>
</evidence>
<accession>A0A853BQ66</accession>
<keyword evidence="1" id="KW-1133">Transmembrane helix</keyword>
<dbReference type="RefSeq" id="WP_179768696.1">
    <property type="nucleotide sequence ID" value="NZ_JACCFO010000001.1"/>
</dbReference>
<dbReference type="GO" id="GO:0016020">
    <property type="term" value="C:membrane"/>
    <property type="evidence" value="ECO:0007669"/>
    <property type="project" value="InterPro"/>
</dbReference>
<feature type="transmembrane region" description="Helical" evidence="1">
    <location>
        <begin position="422"/>
        <end position="442"/>
    </location>
</feature>
<name>A0A853BQ66_9ACTN</name>
<dbReference type="PANTHER" id="PTHR36178:SF1">
    <property type="entry name" value="SODIUM_GLUTAMATE SYMPORTER"/>
    <property type="match status" value="1"/>
</dbReference>
<comment type="caution">
    <text evidence="2">The sequence shown here is derived from an EMBL/GenBank/DDBJ whole genome shotgun (WGS) entry which is preliminary data.</text>
</comment>
<feature type="transmembrane region" description="Helical" evidence="1">
    <location>
        <begin position="108"/>
        <end position="134"/>
    </location>
</feature>
<feature type="transmembrane region" description="Helical" evidence="1">
    <location>
        <begin position="241"/>
        <end position="262"/>
    </location>
</feature>
<evidence type="ECO:0000313" key="2">
    <source>
        <dbReference type="EMBL" id="NYI97323.1"/>
    </source>
</evidence>
<evidence type="ECO:0000313" key="3">
    <source>
        <dbReference type="Proteomes" id="UP000575985"/>
    </source>
</evidence>